<dbReference type="AlphaFoldDB" id="A0AAN8PHW3"/>
<dbReference type="Proteomes" id="UP001347796">
    <property type="component" value="Unassembled WGS sequence"/>
</dbReference>
<dbReference type="EMBL" id="JAZGQO010000008">
    <property type="protein sequence ID" value="KAK6178782.1"/>
    <property type="molecule type" value="Genomic_DNA"/>
</dbReference>
<comment type="caution">
    <text evidence="3">The sequence shown here is derived from an EMBL/GenBank/DDBJ whole genome shotgun (WGS) entry which is preliminary data.</text>
</comment>
<dbReference type="GO" id="GO:0005654">
    <property type="term" value="C:nucleoplasm"/>
    <property type="evidence" value="ECO:0007669"/>
    <property type="project" value="TreeGrafter"/>
</dbReference>
<feature type="region of interest" description="Disordered" evidence="1">
    <location>
        <begin position="66"/>
        <end position="103"/>
    </location>
</feature>
<evidence type="ECO:0000259" key="2">
    <source>
        <dbReference type="PROSITE" id="PS50882"/>
    </source>
</evidence>
<dbReference type="GO" id="GO:1990247">
    <property type="term" value="F:N6-methyladenosine-containing RNA reader activity"/>
    <property type="evidence" value="ECO:0007669"/>
    <property type="project" value="TreeGrafter"/>
</dbReference>
<dbReference type="PANTHER" id="PTHR12357">
    <property type="entry name" value="YTH YT521-B HOMOLOGY DOMAIN-CONTAINING"/>
    <property type="match status" value="1"/>
</dbReference>
<feature type="compositionally biased region" description="Basic and acidic residues" evidence="1">
    <location>
        <begin position="75"/>
        <end position="87"/>
    </location>
</feature>
<evidence type="ECO:0000313" key="3">
    <source>
        <dbReference type="EMBL" id="KAK6178782.1"/>
    </source>
</evidence>
<feature type="region of interest" description="Disordered" evidence="1">
    <location>
        <begin position="359"/>
        <end position="427"/>
    </location>
</feature>
<dbReference type="Pfam" id="PF04146">
    <property type="entry name" value="YTH"/>
    <property type="match status" value="1"/>
</dbReference>
<name>A0AAN8PHW3_PATCE</name>
<feature type="region of interest" description="Disordered" evidence="1">
    <location>
        <begin position="119"/>
        <end position="186"/>
    </location>
</feature>
<feature type="compositionally biased region" description="Basic and acidic residues" evidence="1">
    <location>
        <begin position="168"/>
        <end position="179"/>
    </location>
</feature>
<dbReference type="Gene3D" id="3.10.590.10">
    <property type="entry name" value="ph1033 like domains"/>
    <property type="match status" value="1"/>
</dbReference>
<keyword evidence="4" id="KW-1185">Reference proteome</keyword>
<dbReference type="GO" id="GO:0000398">
    <property type="term" value="P:mRNA splicing, via spliceosome"/>
    <property type="evidence" value="ECO:0007669"/>
    <property type="project" value="TreeGrafter"/>
</dbReference>
<feature type="compositionally biased region" description="Basic and acidic residues" evidence="1">
    <location>
        <begin position="523"/>
        <end position="569"/>
    </location>
</feature>
<dbReference type="CDD" id="cd21134">
    <property type="entry name" value="YTH"/>
    <property type="match status" value="1"/>
</dbReference>
<gene>
    <name evidence="3" type="ORF">SNE40_011290</name>
</gene>
<dbReference type="PANTHER" id="PTHR12357:SF3">
    <property type="entry name" value="YTH DOMAIN-CONTAINING PROTEIN 1"/>
    <property type="match status" value="1"/>
</dbReference>
<evidence type="ECO:0000313" key="4">
    <source>
        <dbReference type="Proteomes" id="UP001347796"/>
    </source>
</evidence>
<dbReference type="InterPro" id="IPR007275">
    <property type="entry name" value="YTH_domain"/>
</dbReference>
<protein>
    <recommendedName>
        <fullName evidence="2">YTH domain-containing protein</fullName>
    </recommendedName>
</protein>
<feature type="compositionally biased region" description="Basic and acidic residues" evidence="1">
    <location>
        <begin position="362"/>
        <end position="372"/>
    </location>
</feature>
<feature type="compositionally biased region" description="Basic and acidic residues" evidence="1">
    <location>
        <begin position="385"/>
        <end position="415"/>
    </location>
</feature>
<dbReference type="PROSITE" id="PS50882">
    <property type="entry name" value="YTH"/>
    <property type="match status" value="1"/>
</dbReference>
<reference evidence="3 4" key="1">
    <citation type="submission" date="2024-01" db="EMBL/GenBank/DDBJ databases">
        <title>The genome of the rayed Mediterranean limpet Patella caerulea (Linnaeus, 1758).</title>
        <authorList>
            <person name="Anh-Thu Weber A."/>
            <person name="Halstead-Nussloch G."/>
        </authorList>
    </citation>
    <scope>NUCLEOTIDE SEQUENCE [LARGE SCALE GENOMIC DNA]</scope>
    <source>
        <strain evidence="3">AATW-2023a</strain>
        <tissue evidence="3">Whole specimen</tissue>
    </source>
</reference>
<dbReference type="InterPro" id="IPR045168">
    <property type="entry name" value="YTH_prot"/>
</dbReference>
<feature type="region of interest" description="Disordered" evidence="1">
    <location>
        <begin position="448"/>
        <end position="569"/>
    </location>
</feature>
<feature type="compositionally biased region" description="Basic and acidic residues" evidence="1">
    <location>
        <begin position="496"/>
        <end position="514"/>
    </location>
</feature>
<dbReference type="GO" id="GO:0000381">
    <property type="term" value="P:regulation of alternative mRNA splicing, via spliceosome"/>
    <property type="evidence" value="ECO:0007669"/>
    <property type="project" value="TreeGrafter"/>
</dbReference>
<accession>A0AAN8PHW3</accession>
<dbReference type="GO" id="GO:0003729">
    <property type="term" value="F:mRNA binding"/>
    <property type="evidence" value="ECO:0007669"/>
    <property type="project" value="TreeGrafter"/>
</dbReference>
<sequence>MNIESESSKGAETVVNVLDAILGEDELTTSASDAVVNVLDAILDGEDELSAEVPEDTGKAILKSKGKKSLIKKPKTVEKRDLAGPEKSKKKTKTEGNCIDKTIGNMVEEDNHLNLSLSADETDDVKQPAIDQDALDYDTRSETGSSNYTDATDDDQPGKKRRKKKKVEPRDISPIEWDKASAQSDDESRRARSKIKYVFRNACYFLIKSNNHENVALAKAKGVWSTPPQNEARLNQAFREYDNVILIFSVKESGRFQGFARIAEEATKDHPAIRWVLPPGMSARALSGVFKLDWITRHELAFTKVNHLHNPWNENLPVKIGRDGQEIEPTCGETLCRLFPADDNIDLITIARKIVKSGKRTVHSEKSRERYQPARRGSLNRRRPGGREEFFDGPRRKRMRNDYERDGFRRMERGGPRGFNPPGVRRETFLNGSYSDYMREFAHGKFHPPPMPPFGPPPPGYFEPPQVYPGHQYNRTPREFLTRPDYPPPQTSRSGESAKRSMRQYERDVDDFLRRTSHRSSSRRRDRDSDRDREGGRDRDGGRERDRDRDKDRRDRGRDRDRDRSRERR</sequence>
<organism evidence="3 4">
    <name type="scientific">Patella caerulea</name>
    <name type="common">Rayed Mediterranean limpet</name>
    <dbReference type="NCBI Taxonomy" id="87958"/>
    <lineage>
        <taxon>Eukaryota</taxon>
        <taxon>Metazoa</taxon>
        <taxon>Spiralia</taxon>
        <taxon>Lophotrochozoa</taxon>
        <taxon>Mollusca</taxon>
        <taxon>Gastropoda</taxon>
        <taxon>Patellogastropoda</taxon>
        <taxon>Patelloidea</taxon>
        <taxon>Patellidae</taxon>
        <taxon>Patella</taxon>
    </lineage>
</organism>
<evidence type="ECO:0000256" key="1">
    <source>
        <dbReference type="SAM" id="MobiDB-lite"/>
    </source>
</evidence>
<feature type="domain" description="YTH" evidence="2">
    <location>
        <begin position="202"/>
        <end position="339"/>
    </location>
</feature>
<proteinExistence type="predicted"/>
<feature type="compositionally biased region" description="Pro residues" evidence="1">
    <location>
        <begin position="448"/>
        <end position="462"/>
    </location>
</feature>